<dbReference type="SUPFAM" id="SSF52540">
    <property type="entry name" value="P-loop containing nucleoside triphosphate hydrolases"/>
    <property type="match status" value="1"/>
</dbReference>
<reference evidence="4 5" key="1">
    <citation type="journal article" date="2015" name="Nature">
        <title>rRNA introns, odd ribosomes, and small enigmatic genomes across a large radiation of phyla.</title>
        <authorList>
            <person name="Brown C.T."/>
            <person name="Hug L.A."/>
            <person name="Thomas B.C."/>
            <person name="Sharon I."/>
            <person name="Castelle C.J."/>
            <person name="Singh A."/>
            <person name="Wilkins M.J."/>
            <person name="Williams K.H."/>
            <person name="Banfield J.F."/>
        </authorList>
    </citation>
    <scope>NUCLEOTIDE SEQUENCE [LARGE SCALE GENOMIC DNA]</scope>
</reference>
<dbReference type="SMART" id="SM00943">
    <property type="entry name" value="Prim-Pol"/>
    <property type="match status" value="1"/>
</dbReference>
<dbReference type="InterPro" id="IPR027417">
    <property type="entry name" value="P-loop_NTPase"/>
</dbReference>
<dbReference type="InterPro" id="IPR014820">
    <property type="entry name" value="PriCT_1"/>
</dbReference>
<evidence type="ECO:0000259" key="3">
    <source>
        <dbReference type="SMART" id="SM00943"/>
    </source>
</evidence>
<evidence type="ECO:0000313" key="4">
    <source>
        <dbReference type="EMBL" id="KKU91393.1"/>
    </source>
</evidence>
<name>A0A0G1WM26_9BACT</name>
<dbReference type="Pfam" id="PF08708">
    <property type="entry name" value="PriCT_1"/>
    <property type="match status" value="1"/>
</dbReference>
<evidence type="ECO:0000259" key="2">
    <source>
        <dbReference type="SMART" id="SM00942"/>
    </source>
</evidence>
<organism evidence="4 5">
    <name type="scientific">Candidatus Amesbacteria bacterium GW2011_GWC1_48_10</name>
    <dbReference type="NCBI Taxonomy" id="1618365"/>
    <lineage>
        <taxon>Bacteria</taxon>
        <taxon>Candidatus Amesiibacteriota</taxon>
    </lineage>
</organism>
<protein>
    <recommendedName>
        <fullName evidence="6">Bifunctional DNA primase/polymerase</fullName>
    </recommendedName>
</protein>
<dbReference type="InterPro" id="IPR015330">
    <property type="entry name" value="DNA_primase/pol_bifunc_N"/>
</dbReference>
<comment type="caution">
    <text evidence="4">The sequence shown here is derived from an EMBL/GenBank/DDBJ whole genome shotgun (WGS) entry which is preliminary data.</text>
</comment>
<dbReference type="Pfam" id="PF13481">
    <property type="entry name" value="AAA_25"/>
    <property type="match status" value="1"/>
</dbReference>
<dbReference type="AlphaFoldDB" id="A0A0G1WM26"/>
<evidence type="ECO:0008006" key="6">
    <source>
        <dbReference type="Google" id="ProtNLM"/>
    </source>
</evidence>
<dbReference type="CDD" id="cd04859">
    <property type="entry name" value="Prim_Pol"/>
    <property type="match status" value="1"/>
</dbReference>
<dbReference type="Pfam" id="PF09250">
    <property type="entry name" value="Prim-Pol"/>
    <property type="match status" value="1"/>
</dbReference>
<gene>
    <name evidence="4" type="ORF">UY22_C0043G0014</name>
</gene>
<accession>A0A0G1WM26</accession>
<feature type="coiled-coil region" evidence="1">
    <location>
        <begin position="537"/>
        <end position="571"/>
    </location>
</feature>
<dbReference type="EMBL" id="LCPE01000043">
    <property type="protein sequence ID" value="KKU91393.1"/>
    <property type="molecule type" value="Genomic_DNA"/>
</dbReference>
<feature type="domain" description="DNA primase/polymerase bifunctional N-terminal" evidence="3">
    <location>
        <begin position="12"/>
        <end position="160"/>
    </location>
</feature>
<dbReference type="Gene3D" id="3.40.50.300">
    <property type="entry name" value="P-loop containing nucleotide triphosphate hydrolases"/>
    <property type="match status" value="1"/>
</dbReference>
<evidence type="ECO:0000313" key="5">
    <source>
        <dbReference type="Proteomes" id="UP000034877"/>
    </source>
</evidence>
<dbReference type="Gene3D" id="3.30.720.160">
    <property type="entry name" value="Bifunctional DNA primase/polymerase, N-terminal"/>
    <property type="match status" value="1"/>
</dbReference>
<dbReference type="SMART" id="SM00942">
    <property type="entry name" value="PriCT_1"/>
    <property type="match status" value="1"/>
</dbReference>
<proteinExistence type="predicted"/>
<keyword evidence="1" id="KW-0175">Coiled coil</keyword>
<dbReference type="Proteomes" id="UP000034877">
    <property type="component" value="Unassembled WGS sequence"/>
</dbReference>
<sequence length="597" mass="66868">MTNTEQPCLSAALEYEALGLSVIPVSQDKKPLIPWKLYQTARATTDQLRTWWKQFPNANVGVVTGAISGLVVVDIENGGDSSDLPLTVMSFTGGGGNHFFYKHPGYTVNCATRIKPLTDIRGDGGYVVMPPSAHPSGKKYMWFTGFDYDPKWPLPFPDDLFQTNQRPAQQSISEGVQEGMRNNSATSYAGTLLSKIDSKLWERVAWPALKEWNQRCRPPLPEQELRAVFDSIAKREGAKHQPAKTQEDERRWREAVPFKDLASAEFSEPEWAVKGLVPQNCITVLSGAPGLYKSFLLSHIAICCAKGDKVFDEYTTRQQAVMIVDEENSKRRHSQRIKMLTDDHDLPIYYHIAKGFRVDDDWQTSTLINEARQKGVGLLMFDTLVRIHGLDENNSGDINKVYQKLKNFTQAGITVLVTHHHRKQGIFKPKPSDLMGAAEAMRGSSDILGMVDSHLAILSKNKDGDETYLVAVQTKQRDAELIAPFKIRVISDEEKICFEHGGEYEERAGAVQEAKEIILSTLQNDTSGMPKKKLEEIVKHVAKSASARAALRELEREQRIVSKTRSGLRKEGVDKGPGGSTEKFYFTCPNSAYETQF</sequence>
<feature type="domain" description="Primase C-terminal 1" evidence="2">
    <location>
        <begin position="171"/>
        <end position="238"/>
    </location>
</feature>
<evidence type="ECO:0000256" key="1">
    <source>
        <dbReference type="SAM" id="Coils"/>
    </source>
</evidence>
<dbReference type="SUPFAM" id="SSF56747">
    <property type="entry name" value="Prim-pol domain"/>
    <property type="match status" value="1"/>
</dbReference>